<evidence type="ECO:0000256" key="6">
    <source>
        <dbReference type="RuleBase" id="RU362118"/>
    </source>
</evidence>
<dbReference type="InterPro" id="IPR006235">
    <property type="entry name" value="OAc-hSer/O-AcSer_sulfhydrylase"/>
</dbReference>
<keyword evidence="3" id="KW-0808">Transferase</keyword>
<reference evidence="8" key="1">
    <citation type="journal article" date="2018" name="Nat. Microbiol.">
        <title>Leveraging single-cell genomics to expand the fungal tree of life.</title>
        <authorList>
            <person name="Ahrendt S.R."/>
            <person name="Quandt C.A."/>
            <person name="Ciobanu D."/>
            <person name="Clum A."/>
            <person name="Salamov A."/>
            <person name="Andreopoulos B."/>
            <person name="Cheng J.F."/>
            <person name="Woyke T."/>
            <person name="Pelin A."/>
            <person name="Henrissat B."/>
            <person name="Reynolds N.K."/>
            <person name="Benny G.L."/>
            <person name="Smith M.E."/>
            <person name="James T.Y."/>
            <person name="Grigoriev I.V."/>
        </authorList>
    </citation>
    <scope>NUCLEOTIDE SEQUENCE [LARGE SCALE GENOMIC DNA]</scope>
    <source>
        <strain evidence="8">RSA 468</strain>
    </source>
</reference>
<dbReference type="Pfam" id="PF01053">
    <property type="entry name" value="Cys_Met_Meta_PP"/>
    <property type="match status" value="1"/>
</dbReference>
<dbReference type="GO" id="GO:0004124">
    <property type="term" value="F:cysteine synthase activity"/>
    <property type="evidence" value="ECO:0007669"/>
    <property type="project" value="TreeGrafter"/>
</dbReference>
<feature type="modified residue" description="N6-(pyridoxal phosphate)lysine" evidence="5">
    <location>
        <position position="211"/>
    </location>
</feature>
<dbReference type="GO" id="GO:0003961">
    <property type="term" value="F:O-acetylhomoserine aminocarboxypropyltransferase activity"/>
    <property type="evidence" value="ECO:0007669"/>
    <property type="project" value="TreeGrafter"/>
</dbReference>
<evidence type="ECO:0000313" key="7">
    <source>
        <dbReference type="EMBL" id="RKP39122.1"/>
    </source>
</evidence>
<comment type="similarity">
    <text evidence="2 6">Belongs to the trans-sulfuration enzymes family.</text>
</comment>
<dbReference type="Proteomes" id="UP000268162">
    <property type="component" value="Unassembled WGS sequence"/>
</dbReference>
<dbReference type="InterPro" id="IPR054542">
    <property type="entry name" value="Cys_met_metab_PP"/>
</dbReference>
<dbReference type="SUPFAM" id="SSF53383">
    <property type="entry name" value="PLP-dependent transferases"/>
    <property type="match status" value="1"/>
</dbReference>
<evidence type="ECO:0000256" key="2">
    <source>
        <dbReference type="ARBA" id="ARBA00009077"/>
    </source>
</evidence>
<dbReference type="FunFam" id="3.40.640.10:FF:000035">
    <property type="entry name" value="O-succinylhomoserine sulfhydrylase"/>
    <property type="match status" value="1"/>
</dbReference>
<dbReference type="InterPro" id="IPR000277">
    <property type="entry name" value="Cys/Met-Metab_PyrdxlP-dep_enz"/>
</dbReference>
<dbReference type="Gene3D" id="3.40.640.10">
    <property type="entry name" value="Type I PLP-dependent aspartate aminotransferase-like (Major domain)"/>
    <property type="match status" value="1"/>
</dbReference>
<sequence>MPPPLRFETLQVHAGQGGAQDEPSRARAVPIFATSSYILDSAEDAVKLVNGEKKGYLYTRVANPTNAVFEERMAALEGGVAAMATSSGQAAEFMAIITIAGAGDNIVSLPNLYGGTYVMFKELLARLGIEVRFACDDGPLTMARLIDARTKALFVESIGNPKFNVPDLRALADLAHSQGIPLLVDNTFGMGGYLIRPLDHGADIVVHSATKWIGGHGTTIGGVIVDAGRFNWKASGRFPALTTPGPDGASYWDKAAIEGGLNSCFTMMARCDTQYGVGACQNPFGAFLLLQGLETLSLRAERHLSNGLALAQWLEQQPQVSFVSYLGLPQHPYHALARKYLNHGFGSMLTFGVQGGAPAAMRFINAVQLASHLANVGDAKTLVIHPFTTTHSRLNEEEARLCGVSPEMVRVSVGIEHIEDIKTDFAQALEQAVMES</sequence>
<dbReference type="PROSITE" id="PS00868">
    <property type="entry name" value="CYS_MET_METAB_PP"/>
    <property type="match status" value="1"/>
</dbReference>
<keyword evidence="8" id="KW-1185">Reference proteome</keyword>
<evidence type="ECO:0000256" key="1">
    <source>
        <dbReference type="ARBA" id="ARBA00001933"/>
    </source>
</evidence>
<dbReference type="AlphaFoldDB" id="A0A4Q0A1F6"/>
<keyword evidence="4 5" id="KW-0663">Pyridoxal phosphate</keyword>
<dbReference type="GO" id="GO:0005737">
    <property type="term" value="C:cytoplasm"/>
    <property type="evidence" value="ECO:0007669"/>
    <property type="project" value="TreeGrafter"/>
</dbReference>
<dbReference type="PANTHER" id="PTHR43797">
    <property type="entry name" value="HOMOCYSTEINE/CYSTEINE SYNTHASE"/>
    <property type="match status" value="1"/>
</dbReference>
<name>A0A4Q0A1F6_9FUNG</name>
<dbReference type="GO" id="GO:0006535">
    <property type="term" value="P:cysteine biosynthetic process from serine"/>
    <property type="evidence" value="ECO:0007669"/>
    <property type="project" value="TreeGrafter"/>
</dbReference>
<dbReference type="NCBIfam" id="TIGR01326">
    <property type="entry name" value="OAH_OAS_sulfhy"/>
    <property type="match status" value="1"/>
</dbReference>
<dbReference type="InterPro" id="IPR015422">
    <property type="entry name" value="PyrdxlP-dep_Trfase_small"/>
</dbReference>
<evidence type="ECO:0000256" key="3">
    <source>
        <dbReference type="ARBA" id="ARBA00022679"/>
    </source>
</evidence>
<dbReference type="PIRSF" id="PIRSF001434">
    <property type="entry name" value="CGS"/>
    <property type="match status" value="1"/>
</dbReference>
<organism evidence="7 8">
    <name type="scientific">Dimargaris cristalligena</name>
    <dbReference type="NCBI Taxonomy" id="215637"/>
    <lineage>
        <taxon>Eukaryota</taxon>
        <taxon>Fungi</taxon>
        <taxon>Fungi incertae sedis</taxon>
        <taxon>Zoopagomycota</taxon>
        <taxon>Kickxellomycotina</taxon>
        <taxon>Dimargaritomycetes</taxon>
        <taxon>Dimargaritales</taxon>
        <taxon>Dimargaritaceae</taxon>
        <taxon>Dimargaris</taxon>
    </lineage>
</organism>
<dbReference type="Gene3D" id="3.90.1150.10">
    <property type="entry name" value="Aspartate Aminotransferase, domain 1"/>
    <property type="match status" value="1"/>
</dbReference>
<dbReference type="OrthoDB" id="3512640at2759"/>
<dbReference type="EMBL" id="ML002297">
    <property type="protein sequence ID" value="RKP39122.1"/>
    <property type="molecule type" value="Genomic_DNA"/>
</dbReference>
<evidence type="ECO:0000313" key="8">
    <source>
        <dbReference type="Proteomes" id="UP000268162"/>
    </source>
</evidence>
<dbReference type="InterPro" id="IPR015424">
    <property type="entry name" value="PyrdxlP-dep_Trfase"/>
</dbReference>
<evidence type="ECO:0000256" key="5">
    <source>
        <dbReference type="PIRSR" id="PIRSR001434-2"/>
    </source>
</evidence>
<dbReference type="InterPro" id="IPR015421">
    <property type="entry name" value="PyrdxlP-dep_Trfase_major"/>
</dbReference>
<comment type="cofactor">
    <cofactor evidence="1 6">
        <name>pyridoxal 5'-phosphate</name>
        <dbReference type="ChEBI" id="CHEBI:597326"/>
    </cofactor>
</comment>
<gene>
    <name evidence="7" type="ORF">BJ085DRAFT_17403</name>
</gene>
<dbReference type="STRING" id="215637.A0A4Q0A1F6"/>
<dbReference type="PANTHER" id="PTHR43797:SF2">
    <property type="entry name" value="HOMOCYSTEINE_CYSTEINE SYNTHASE"/>
    <property type="match status" value="1"/>
</dbReference>
<protein>
    <submittedName>
        <fullName evidence="7">O-acetylhomoserine/O-acetylserine sulfhydrylase</fullName>
    </submittedName>
</protein>
<accession>A0A4Q0A1F6</accession>
<dbReference type="GO" id="GO:0030170">
    <property type="term" value="F:pyridoxal phosphate binding"/>
    <property type="evidence" value="ECO:0007669"/>
    <property type="project" value="InterPro"/>
</dbReference>
<dbReference type="GO" id="GO:0019346">
    <property type="term" value="P:transsulfuration"/>
    <property type="evidence" value="ECO:0007669"/>
    <property type="project" value="InterPro"/>
</dbReference>
<proteinExistence type="inferred from homology"/>
<evidence type="ECO:0000256" key="4">
    <source>
        <dbReference type="ARBA" id="ARBA00022898"/>
    </source>
</evidence>
<dbReference type="GO" id="GO:0071269">
    <property type="term" value="P:L-homocysteine biosynthetic process"/>
    <property type="evidence" value="ECO:0007669"/>
    <property type="project" value="TreeGrafter"/>
</dbReference>
<dbReference type="CDD" id="cd00614">
    <property type="entry name" value="CGS_like"/>
    <property type="match status" value="1"/>
</dbReference>